<dbReference type="AlphaFoldDB" id="A0A7E6EVM4"/>
<name>A0A7E6EVM4_9MOLL</name>
<evidence type="ECO:0000313" key="1">
    <source>
        <dbReference type="Proteomes" id="UP000515154"/>
    </source>
</evidence>
<keyword evidence="1" id="KW-1185">Reference proteome</keyword>
<evidence type="ECO:0000313" key="2">
    <source>
        <dbReference type="RefSeq" id="XP_036359419.1"/>
    </source>
</evidence>
<dbReference type="Proteomes" id="UP000515154">
    <property type="component" value="Linkage group LG1"/>
</dbReference>
<sequence length="314" mass="36575">MSSKKERRTILASIWSQPTVHELDFFDKGKYVVVTSTYKDIIKWWMNVLKVFYPQETYREKGDLIKLKPVSGVTLRLNKTSGVMRIEGKNHWVWFVDNFANILEQGNADAESLAEQSDTSVTRYLHLDKNLDEVQEFIDMIPEGGGIMSHDFILQLWKCLLDDWFGVGATVYIVTPQIDPERLFSIYLLMIRNKGTGFNVTLLTPEKGPDRFSKVLDTAKQLMKKTRTSRHTLLVSDVKREWVTNKLTIRHEEFSTNFIAAYKDHEAEVLTTTAYFHKSHFNFNQKDTVTYNKLPTSELRRNYLLPLGFGERNF</sequence>
<dbReference type="KEGG" id="osn:115213803"/>
<accession>A0A7E6EVM4</accession>
<protein>
    <submittedName>
        <fullName evidence="2">Uncharacterized protein LOC115213803</fullName>
    </submittedName>
</protein>
<gene>
    <name evidence="2" type="primary">LOC115213803</name>
</gene>
<dbReference type="RefSeq" id="XP_036359419.1">
    <property type="nucleotide sequence ID" value="XM_036503526.1"/>
</dbReference>
<organism evidence="1 2">
    <name type="scientific">Octopus sinensis</name>
    <name type="common">East Asian common octopus</name>
    <dbReference type="NCBI Taxonomy" id="2607531"/>
    <lineage>
        <taxon>Eukaryota</taxon>
        <taxon>Metazoa</taxon>
        <taxon>Spiralia</taxon>
        <taxon>Lophotrochozoa</taxon>
        <taxon>Mollusca</taxon>
        <taxon>Cephalopoda</taxon>
        <taxon>Coleoidea</taxon>
        <taxon>Octopodiformes</taxon>
        <taxon>Octopoda</taxon>
        <taxon>Incirrata</taxon>
        <taxon>Octopodidae</taxon>
        <taxon>Octopus</taxon>
    </lineage>
</organism>
<proteinExistence type="predicted"/>
<reference evidence="2" key="1">
    <citation type="submission" date="2025-08" db="UniProtKB">
        <authorList>
            <consortium name="RefSeq"/>
        </authorList>
    </citation>
    <scope>IDENTIFICATION</scope>
</reference>